<dbReference type="RefSeq" id="WP_212193132.1">
    <property type="nucleotide sequence ID" value="NZ_JAGTAR010000049.1"/>
</dbReference>
<evidence type="ECO:0000313" key="5">
    <source>
        <dbReference type="Proteomes" id="UP000679220"/>
    </source>
</evidence>
<dbReference type="SUPFAM" id="SSF46689">
    <property type="entry name" value="Homeodomain-like"/>
    <property type="match status" value="1"/>
</dbReference>
<feature type="domain" description="HTH tetR-type" evidence="3">
    <location>
        <begin position="4"/>
        <end position="63"/>
    </location>
</feature>
<dbReference type="AlphaFoldDB" id="A0A941J0K7"/>
<evidence type="ECO:0000256" key="1">
    <source>
        <dbReference type="ARBA" id="ARBA00023125"/>
    </source>
</evidence>
<dbReference type="EMBL" id="JAGTAR010000049">
    <property type="protein sequence ID" value="MBR8538109.1"/>
    <property type="molecule type" value="Genomic_DNA"/>
</dbReference>
<name>A0A941J0K7_9BACT</name>
<evidence type="ECO:0000256" key="2">
    <source>
        <dbReference type="PROSITE-ProRule" id="PRU00335"/>
    </source>
</evidence>
<dbReference type="GO" id="GO:0003677">
    <property type="term" value="F:DNA binding"/>
    <property type="evidence" value="ECO:0007669"/>
    <property type="project" value="UniProtKB-UniRule"/>
</dbReference>
<protein>
    <submittedName>
        <fullName evidence="4">TetR/AcrR family transcriptional regulator</fullName>
    </submittedName>
</protein>
<comment type="caution">
    <text evidence="4">The sequence shown here is derived from an EMBL/GenBank/DDBJ whole genome shotgun (WGS) entry which is preliminary data.</text>
</comment>
<evidence type="ECO:0000259" key="3">
    <source>
        <dbReference type="PROSITE" id="PS50977"/>
    </source>
</evidence>
<dbReference type="Pfam" id="PF00440">
    <property type="entry name" value="TetR_N"/>
    <property type="match status" value="1"/>
</dbReference>
<keyword evidence="5" id="KW-1185">Reference proteome</keyword>
<dbReference type="Proteomes" id="UP000679220">
    <property type="component" value="Unassembled WGS sequence"/>
</dbReference>
<dbReference type="InterPro" id="IPR001647">
    <property type="entry name" value="HTH_TetR"/>
</dbReference>
<reference evidence="4" key="2">
    <citation type="submission" date="2021-04" db="EMBL/GenBank/DDBJ databases">
        <authorList>
            <person name="Zhang T."/>
            <person name="Zhang Y."/>
            <person name="Lu D."/>
            <person name="Zuo D."/>
            <person name="Du Z."/>
        </authorList>
    </citation>
    <scope>NUCLEOTIDE SEQUENCE</scope>
    <source>
        <strain evidence="4">JR1</strain>
    </source>
</reference>
<organism evidence="4 5">
    <name type="scientific">Carboxylicivirga sediminis</name>
    <dbReference type="NCBI Taxonomy" id="2006564"/>
    <lineage>
        <taxon>Bacteria</taxon>
        <taxon>Pseudomonadati</taxon>
        <taxon>Bacteroidota</taxon>
        <taxon>Bacteroidia</taxon>
        <taxon>Marinilabiliales</taxon>
        <taxon>Marinilabiliaceae</taxon>
        <taxon>Carboxylicivirga</taxon>
    </lineage>
</organism>
<sequence>MKSKDTFSQWLEVAYIEFAHYGPEFSLKALAKKTNLPRATFYYHFDDKEHLISELLQYHKNQIHRYQKDLKNEVKELIPDLYQLMFNYKHGIMFHQQLFIHCDVEAFYRLYKDANETSIKILLPLIKALFDTDKTDREIIQFYHILTDAWYIRLNAKQFTVESMINLATDIMENTLGLCVSPYYIEVPDRTMK</sequence>
<gene>
    <name evidence="4" type="ORF">KDU71_21240</name>
</gene>
<feature type="DNA-binding region" description="H-T-H motif" evidence="2">
    <location>
        <begin position="26"/>
        <end position="45"/>
    </location>
</feature>
<reference evidence="4" key="1">
    <citation type="journal article" date="2018" name="Int. J. Syst. Evol. Microbiol.">
        <title>Carboxylicivirga sediminis sp. nov., isolated from coastal sediment.</title>
        <authorList>
            <person name="Wang F.Q."/>
            <person name="Ren L.H."/>
            <person name="Zou R.J."/>
            <person name="Sun Y.Z."/>
            <person name="Liu X.J."/>
            <person name="Jiang F."/>
            <person name="Liu L.J."/>
        </authorList>
    </citation>
    <scope>NUCLEOTIDE SEQUENCE</scope>
    <source>
        <strain evidence="4">JR1</strain>
    </source>
</reference>
<accession>A0A941J0K7</accession>
<dbReference type="InterPro" id="IPR009057">
    <property type="entry name" value="Homeodomain-like_sf"/>
</dbReference>
<keyword evidence="1 2" id="KW-0238">DNA-binding</keyword>
<proteinExistence type="predicted"/>
<evidence type="ECO:0000313" key="4">
    <source>
        <dbReference type="EMBL" id="MBR8538109.1"/>
    </source>
</evidence>
<dbReference type="PROSITE" id="PS50977">
    <property type="entry name" value="HTH_TETR_2"/>
    <property type="match status" value="1"/>
</dbReference>
<dbReference type="Gene3D" id="1.10.357.10">
    <property type="entry name" value="Tetracycline Repressor, domain 2"/>
    <property type="match status" value="1"/>
</dbReference>